<dbReference type="GO" id="GO:0005615">
    <property type="term" value="C:extracellular space"/>
    <property type="evidence" value="ECO:0007669"/>
    <property type="project" value="TreeGrafter"/>
</dbReference>
<evidence type="ECO:0000313" key="11">
    <source>
        <dbReference type="Proteomes" id="UP001209878"/>
    </source>
</evidence>
<comment type="subcellular location">
    <subcellularLocation>
        <location evidence="1">Cytoplasm</location>
    </subcellularLocation>
</comment>
<dbReference type="AlphaFoldDB" id="A0AAD9JUD2"/>
<comment type="function">
    <text evidence="8">Tautomerization of D-dopachrome with decarboxylation to give 5,6-dihydroxyindole (DHI).</text>
</comment>
<evidence type="ECO:0000256" key="2">
    <source>
        <dbReference type="ARBA" id="ARBA00005851"/>
    </source>
</evidence>
<sequence length="148" mass="16497">MASALLRRVAATARVLRTAGSWRTSSVRHLPVCSVDTNVQQSAVPKNFNKDLAFLIGTLLKKSPESIFMVLRTDVQMLRHGSEEPTAVVHLSAIGVFDEERNATYAKVLLEFIVDRLKIPDTRVGLVFHDITKTDAAHLLYHEMKASK</sequence>
<evidence type="ECO:0000256" key="1">
    <source>
        <dbReference type="ARBA" id="ARBA00004496"/>
    </source>
</evidence>
<dbReference type="EC" id="4.1.1.84" evidence="9"/>
<comment type="similarity">
    <text evidence="2">Belongs to the MIF family.</text>
</comment>
<proteinExistence type="inferred from homology"/>
<dbReference type="PANTHER" id="PTHR11954:SF22">
    <property type="entry name" value="D-DOPACHROME DECARBOXYLASE"/>
    <property type="match status" value="1"/>
</dbReference>
<evidence type="ECO:0000256" key="5">
    <source>
        <dbReference type="ARBA" id="ARBA00022990"/>
    </source>
</evidence>
<keyword evidence="4" id="KW-0963">Cytoplasm</keyword>
<dbReference type="GO" id="GO:0005737">
    <property type="term" value="C:cytoplasm"/>
    <property type="evidence" value="ECO:0007669"/>
    <property type="project" value="UniProtKB-SubCell"/>
</dbReference>
<dbReference type="GO" id="GO:0033981">
    <property type="term" value="F:D-dopachrome decarboxylase activity"/>
    <property type="evidence" value="ECO:0007669"/>
    <property type="project" value="UniProtKB-EC"/>
</dbReference>
<dbReference type="Pfam" id="PF01187">
    <property type="entry name" value="MIF"/>
    <property type="match status" value="1"/>
</dbReference>
<keyword evidence="6" id="KW-0470">Melanin biosynthesis</keyword>
<comment type="caution">
    <text evidence="10">The sequence shown here is derived from an EMBL/GenBank/DDBJ whole genome shotgun (WGS) entry which is preliminary data.</text>
</comment>
<dbReference type="PANTHER" id="PTHR11954">
    <property type="entry name" value="D-DOPACHROME DECARBOXYLASE"/>
    <property type="match status" value="1"/>
</dbReference>
<dbReference type="GO" id="GO:0050178">
    <property type="term" value="F:phenylpyruvate tautomerase activity"/>
    <property type="evidence" value="ECO:0007669"/>
    <property type="project" value="TreeGrafter"/>
</dbReference>
<keyword evidence="7" id="KW-0456">Lyase</keyword>
<protein>
    <recommendedName>
        <fullName evidence="9">D-dopachrome decarboxylase</fullName>
        <ecNumber evidence="9">4.1.1.84</ecNumber>
    </recommendedName>
</protein>
<name>A0AAD9JUD2_RIDPI</name>
<evidence type="ECO:0000256" key="8">
    <source>
        <dbReference type="ARBA" id="ARBA00037460"/>
    </source>
</evidence>
<reference evidence="10" key="1">
    <citation type="journal article" date="2023" name="Mol. Biol. Evol.">
        <title>Third-Generation Sequencing Reveals the Adaptive Role of the Epigenome in Three Deep-Sea Polychaetes.</title>
        <authorList>
            <person name="Perez M."/>
            <person name="Aroh O."/>
            <person name="Sun Y."/>
            <person name="Lan Y."/>
            <person name="Juniper S.K."/>
            <person name="Young C.R."/>
            <person name="Angers B."/>
            <person name="Qian P.Y."/>
        </authorList>
    </citation>
    <scope>NUCLEOTIDE SEQUENCE</scope>
    <source>
        <strain evidence="10">R07B-5</strain>
    </source>
</reference>
<dbReference type="Gene3D" id="3.30.429.10">
    <property type="entry name" value="Macrophage Migration Inhibitory Factor"/>
    <property type="match status" value="1"/>
</dbReference>
<dbReference type="InterPro" id="IPR014347">
    <property type="entry name" value="Tautomerase/MIF_sf"/>
</dbReference>
<evidence type="ECO:0000256" key="4">
    <source>
        <dbReference type="ARBA" id="ARBA00022490"/>
    </source>
</evidence>
<dbReference type="Proteomes" id="UP001209878">
    <property type="component" value="Unassembled WGS sequence"/>
</dbReference>
<evidence type="ECO:0000256" key="3">
    <source>
        <dbReference type="ARBA" id="ARBA00011233"/>
    </source>
</evidence>
<keyword evidence="11" id="KW-1185">Reference proteome</keyword>
<keyword evidence="5" id="KW-0007">Acetylation</keyword>
<dbReference type="InterPro" id="IPR001398">
    <property type="entry name" value="Macrophage_inhib_fac"/>
</dbReference>
<dbReference type="SUPFAM" id="SSF55331">
    <property type="entry name" value="Tautomerase/MIF"/>
    <property type="match status" value="1"/>
</dbReference>
<evidence type="ECO:0000256" key="9">
    <source>
        <dbReference type="ARBA" id="ARBA00038884"/>
    </source>
</evidence>
<dbReference type="EMBL" id="JAODUO010001766">
    <property type="protein sequence ID" value="KAK2158810.1"/>
    <property type="molecule type" value="Genomic_DNA"/>
</dbReference>
<evidence type="ECO:0000256" key="7">
    <source>
        <dbReference type="ARBA" id="ARBA00023239"/>
    </source>
</evidence>
<accession>A0AAD9JUD2</accession>
<organism evidence="10 11">
    <name type="scientific">Ridgeia piscesae</name>
    <name type="common">Tubeworm</name>
    <dbReference type="NCBI Taxonomy" id="27915"/>
    <lineage>
        <taxon>Eukaryota</taxon>
        <taxon>Metazoa</taxon>
        <taxon>Spiralia</taxon>
        <taxon>Lophotrochozoa</taxon>
        <taxon>Annelida</taxon>
        <taxon>Polychaeta</taxon>
        <taxon>Sedentaria</taxon>
        <taxon>Canalipalpata</taxon>
        <taxon>Sabellida</taxon>
        <taxon>Siboglinidae</taxon>
        <taxon>Ridgeia</taxon>
    </lineage>
</organism>
<evidence type="ECO:0000313" key="10">
    <source>
        <dbReference type="EMBL" id="KAK2158810.1"/>
    </source>
</evidence>
<comment type="subunit">
    <text evidence="3">Homotrimer.</text>
</comment>
<dbReference type="GO" id="GO:0042438">
    <property type="term" value="P:melanin biosynthetic process"/>
    <property type="evidence" value="ECO:0007669"/>
    <property type="project" value="UniProtKB-KW"/>
</dbReference>
<gene>
    <name evidence="10" type="ORF">NP493_1769g00000</name>
</gene>
<evidence type="ECO:0000256" key="6">
    <source>
        <dbReference type="ARBA" id="ARBA00023101"/>
    </source>
</evidence>